<evidence type="ECO:0000313" key="1">
    <source>
        <dbReference type="EMBL" id="GFS22969.1"/>
    </source>
</evidence>
<dbReference type="Proteomes" id="UP000762676">
    <property type="component" value="Unassembled WGS sequence"/>
</dbReference>
<protein>
    <submittedName>
        <fullName evidence="1">Uncharacterized protein</fullName>
    </submittedName>
</protein>
<organism evidence="1 2">
    <name type="scientific">Elysia marginata</name>
    <dbReference type="NCBI Taxonomy" id="1093978"/>
    <lineage>
        <taxon>Eukaryota</taxon>
        <taxon>Metazoa</taxon>
        <taxon>Spiralia</taxon>
        <taxon>Lophotrochozoa</taxon>
        <taxon>Mollusca</taxon>
        <taxon>Gastropoda</taxon>
        <taxon>Heterobranchia</taxon>
        <taxon>Euthyneura</taxon>
        <taxon>Panpulmonata</taxon>
        <taxon>Sacoglossa</taxon>
        <taxon>Placobranchoidea</taxon>
        <taxon>Plakobranchidae</taxon>
        <taxon>Elysia</taxon>
    </lineage>
</organism>
<keyword evidence="2" id="KW-1185">Reference proteome</keyword>
<dbReference type="AlphaFoldDB" id="A0AAV4JJV8"/>
<comment type="caution">
    <text evidence="1">The sequence shown here is derived from an EMBL/GenBank/DDBJ whole genome shotgun (WGS) entry which is preliminary data.</text>
</comment>
<name>A0AAV4JJV8_9GAST</name>
<proteinExistence type="predicted"/>
<dbReference type="EMBL" id="BMAT01013918">
    <property type="protein sequence ID" value="GFS22969.1"/>
    <property type="molecule type" value="Genomic_DNA"/>
</dbReference>
<evidence type="ECO:0000313" key="2">
    <source>
        <dbReference type="Proteomes" id="UP000762676"/>
    </source>
</evidence>
<reference evidence="1 2" key="1">
    <citation type="journal article" date="2021" name="Elife">
        <title>Chloroplast acquisition without the gene transfer in kleptoplastic sea slugs, Plakobranchus ocellatus.</title>
        <authorList>
            <person name="Maeda T."/>
            <person name="Takahashi S."/>
            <person name="Yoshida T."/>
            <person name="Shimamura S."/>
            <person name="Takaki Y."/>
            <person name="Nagai Y."/>
            <person name="Toyoda A."/>
            <person name="Suzuki Y."/>
            <person name="Arimoto A."/>
            <person name="Ishii H."/>
            <person name="Satoh N."/>
            <person name="Nishiyama T."/>
            <person name="Hasebe M."/>
            <person name="Maruyama T."/>
            <person name="Minagawa J."/>
            <person name="Obokata J."/>
            <person name="Shigenobu S."/>
        </authorList>
    </citation>
    <scope>NUCLEOTIDE SEQUENCE [LARGE SCALE GENOMIC DNA]</scope>
</reference>
<gene>
    <name evidence="1" type="ORF">ElyMa_006964800</name>
</gene>
<accession>A0AAV4JJV8</accession>
<sequence>MFTPHGRFRWTSLPFWGDNHHKPIGQAPRQLQNLLMRCARYNFDLDWVNGKSVATVDTKSLSRASIKAMTSGAGLDIPRGLPTIPDFMMGKLKSETNKDAVLQSLIATIQRGWSTENTTLALSLHNFMTLGTPSVLRKVLY</sequence>